<accession>A0ABW1MM34</accession>
<keyword evidence="2" id="KW-1185">Reference proteome</keyword>
<evidence type="ECO:0000313" key="1">
    <source>
        <dbReference type="EMBL" id="MFC6064412.1"/>
    </source>
</evidence>
<dbReference type="Proteomes" id="UP001596139">
    <property type="component" value="Unassembled WGS sequence"/>
</dbReference>
<evidence type="ECO:0008006" key="3">
    <source>
        <dbReference type="Google" id="ProtNLM"/>
    </source>
</evidence>
<proteinExistence type="predicted"/>
<dbReference type="RefSeq" id="WP_078649531.1">
    <property type="nucleotide sequence ID" value="NZ_JBHSPX010000004.1"/>
</dbReference>
<name>A0ABW1MM34_9ACTN</name>
<dbReference type="EMBL" id="JBHSPX010000004">
    <property type="protein sequence ID" value="MFC6064412.1"/>
    <property type="molecule type" value="Genomic_DNA"/>
</dbReference>
<organism evidence="1 2">
    <name type="scientific">Streptomyces ochraceiscleroticus</name>
    <dbReference type="NCBI Taxonomy" id="47761"/>
    <lineage>
        <taxon>Bacteria</taxon>
        <taxon>Bacillati</taxon>
        <taxon>Actinomycetota</taxon>
        <taxon>Actinomycetes</taxon>
        <taxon>Kitasatosporales</taxon>
        <taxon>Streptomycetaceae</taxon>
        <taxon>Streptomyces</taxon>
    </lineage>
</organism>
<protein>
    <recommendedName>
        <fullName evidence="3">HTH merR-type domain-containing protein</fullName>
    </recommendedName>
</protein>
<sequence>MTVSPRLRRVPTRLAAQALGIPEATIRQWAKRGKVTRYGTPTRAMYDLAELMTIVDEPPNETERSAGSRNGLG</sequence>
<gene>
    <name evidence="1" type="ORF">ACFP4F_17930</name>
</gene>
<reference evidence="2" key="1">
    <citation type="journal article" date="2019" name="Int. J. Syst. Evol. Microbiol.">
        <title>The Global Catalogue of Microorganisms (GCM) 10K type strain sequencing project: providing services to taxonomists for standard genome sequencing and annotation.</title>
        <authorList>
            <consortium name="The Broad Institute Genomics Platform"/>
            <consortium name="The Broad Institute Genome Sequencing Center for Infectious Disease"/>
            <person name="Wu L."/>
            <person name="Ma J."/>
        </authorList>
    </citation>
    <scope>NUCLEOTIDE SEQUENCE [LARGE SCALE GENOMIC DNA]</scope>
    <source>
        <strain evidence="2">CGMCC 1.15180</strain>
    </source>
</reference>
<evidence type="ECO:0000313" key="2">
    <source>
        <dbReference type="Proteomes" id="UP001596139"/>
    </source>
</evidence>
<comment type="caution">
    <text evidence="1">The sequence shown here is derived from an EMBL/GenBank/DDBJ whole genome shotgun (WGS) entry which is preliminary data.</text>
</comment>